<dbReference type="EMBL" id="KN834827">
    <property type="protein sequence ID" value="KIK53552.1"/>
    <property type="molecule type" value="Genomic_DNA"/>
</dbReference>
<keyword evidence="1" id="KW-0732">Signal</keyword>
<name>A0A0D0C6U1_9AGAR</name>
<dbReference type="Proteomes" id="UP000053593">
    <property type="component" value="Unassembled WGS sequence"/>
</dbReference>
<organism evidence="2 3">
    <name type="scientific">Collybiopsis luxurians FD-317 M1</name>
    <dbReference type="NCBI Taxonomy" id="944289"/>
    <lineage>
        <taxon>Eukaryota</taxon>
        <taxon>Fungi</taxon>
        <taxon>Dikarya</taxon>
        <taxon>Basidiomycota</taxon>
        <taxon>Agaricomycotina</taxon>
        <taxon>Agaricomycetes</taxon>
        <taxon>Agaricomycetidae</taxon>
        <taxon>Agaricales</taxon>
        <taxon>Marasmiineae</taxon>
        <taxon>Omphalotaceae</taxon>
        <taxon>Collybiopsis</taxon>
        <taxon>Collybiopsis luxurians</taxon>
    </lineage>
</organism>
<reference evidence="2 3" key="1">
    <citation type="submission" date="2014-04" db="EMBL/GenBank/DDBJ databases">
        <title>Evolutionary Origins and Diversification of the Mycorrhizal Mutualists.</title>
        <authorList>
            <consortium name="DOE Joint Genome Institute"/>
            <consortium name="Mycorrhizal Genomics Consortium"/>
            <person name="Kohler A."/>
            <person name="Kuo A."/>
            <person name="Nagy L.G."/>
            <person name="Floudas D."/>
            <person name="Copeland A."/>
            <person name="Barry K.W."/>
            <person name="Cichocki N."/>
            <person name="Veneault-Fourrey C."/>
            <person name="LaButti K."/>
            <person name="Lindquist E.A."/>
            <person name="Lipzen A."/>
            <person name="Lundell T."/>
            <person name="Morin E."/>
            <person name="Murat C."/>
            <person name="Riley R."/>
            <person name="Ohm R."/>
            <person name="Sun H."/>
            <person name="Tunlid A."/>
            <person name="Henrissat B."/>
            <person name="Grigoriev I.V."/>
            <person name="Hibbett D.S."/>
            <person name="Martin F."/>
        </authorList>
    </citation>
    <scope>NUCLEOTIDE SEQUENCE [LARGE SCALE GENOMIC DNA]</scope>
    <source>
        <strain evidence="2 3">FD-317 M1</strain>
    </source>
</reference>
<feature type="chain" id="PRO_5002220088" evidence="1">
    <location>
        <begin position="18"/>
        <end position="205"/>
    </location>
</feature>
<sequence>MNLVFWSLLWSLSLVNALPQPQASVTLFTFAPGITSIYIPGTEWAQPVGTASDGLVTTFVLVNVVSVTGLLMTGGSIELTTSTTTISETVAVSASGWVATAGLRDGVTDCHFTASTSGECLEQIIHQTWTNTWTGSAFPLVLPISTGTVTSPASNPPTTIPAIGPTLTSLSNAALSLYGGRAIWPGVIVSVIQCGVMLGASTVFI</sequence>
<evidence type="ECO:0000256" key="1">
    <source>
        <dbReference type="SAM" id="SignalP"/>
    </source>
</evidence>
<dbReference type="AlphaFoldDB" id="A0A0D0C6U1"/>
<feature type="signal peptide" evidence="1">
    <location>
        <begin position="1"/>
        <end position="17"/>
    </location>
</feature>
<gene>
    <name evidence="2" type="ORF">GYMLUDRAFT_77420</name>
</gene>
<keyword evidence="3" id="KW-1185">Reference proteome</keyword>
<dbReference type="HOGENOM" id="CLU_1185132_0_0_1"/>
<proteinExistence type="predicted"/>
<evidence type="ECO:0000313" key="3">
    <source>
        <dbReference type="Proteomes" id="UP000053593"/>
    </source>
</evidence>
<evidence type="ECO:0000313" key="2">
    <source>
        <dbReference type="EMBL" id="KIK53552.1"/>
    </source>
</evidence>
<protein>
    <submittedName>
        <fullName evidence="2">Uncharacterized protein</fullName>
    </submittedName>
</protein>
<accession>A0A0D0C6U1</accession>